<dbReference type="InterPro" id="IPR011989">
    <property type="entry name" value="ARM-like"/>
</dbReference>
<gene>
    <name evidence="8" type="ORF">MFFC18_04200</name>
</gene>
<evidence type="ECO:0000256" key="4">
    <source>
        <dbReference type="PROSITE-ProRule" id="PRU00433"/>
    </source>
</evidence>
<feature type="signal peptide" evidence="6">
    <location>
        <begin position="1"/>
        <end position="38"/>
    </location>
</feature>
<evidence type="ECO:0000256" key="1">
    <source>
        <dbReference type="ARBA" id="ARBA00022617"/>
    </source>
</evidence>
<proteinExistence type="predicted"/>
<name>A0A5B9PBT4_9BACT</name>
<dbReference type="InterPro" id="IPR036909">
    <property type="entry name" value="Cyt_c-like_dom_sf"/>
</dbReference>
<evidence type="ECO:0000259" key="7">
    <source>
        <dbReference type="PROSITE" id="PS51007"/>
    </source>
</evidence>
<keyword evidence="2 4" id="KW-0479">Metal-binding</keyword>
<evidence type="ECO:0000256" key="2">
    <source>
        <dbReference type="ARBA" id="ARBA00022723"/>
    </source>
</evidence>
<dbReference type="NCBIfam" id="TIGR02603">
    <property type="entry name" value="CxxCH_TIGR02603"/>
    <property type="match status" value="1"/>
</dbReference>
<dbReference type="STRING" id="980251.GCA_001642875_02396"/>
<dbReference type="OrthoDB" id="223239at2"/>
<dbReference type="KEGG" id="mff:MFFC18_04200"/>
<dbReference type="InterPro" id="IPR008979">
    <property type="entry name" value="Galactose-bd-like_sf"/>
</dbReference>
<dbReference type="Pfam" id="PF00034">
    <property type="entry name" value="Cytochrom_C"/>
    <property type="match status" value="1"/>
</dbReference>
<organism evidence="8 9">
    <name type="scientific">Mariniblastus fucicola</name>
    <dbReference type="NCBI Taxonomy" id="980251"/>
    <lineage>
        <taxon>Bacteria</taxon>
        <taxon>Pseudomonadati</taxon>
        <taxon>Planctomycetota</taxon>
        <taxon>Planctomycetia</taxon>
        <taxon>Pirellulales</taxon>
        <taxon>Pirellulaceae</taxon>
        <taxon>Mariniblastus</taxon>
    </lineage>
</organism>
<dbReference type="EMBL" id="CP042912">
    <property type="protein sequence ID" value="QEG20571.1"/>
    <property type="molecule type" value="Genomic_DNA"/>
</dbReference>
<evidence type="ECO:0000256" key="3">
    <source>
        <dbReference type="ARBA" id="ARBA00023004"/>
    </source>
</evidence>
<dbReference type="Gene3D" id="2.60.120.260">
    <property type="entry name" value="Galactose-binding domain-like"/>
    <property type="match status" value="1"/>
</dbReference>
<keyword evidence="3 4" id="KW-0408">Iron</keyword>
<feature type="region of interest" description="Disordered" evidence="5">
    <location>
        <begin position="220"/>
        <end position="239"/>
    </location>
</feature>
<evidence type="ECO:0000313" key="8">
    <source>
        <dbReference type="EMBL" id="QEG20571.1"/>
    </source>
</evidence>
<evidence type="ECO:0000256" key="6">
    <source>
        <dbReference type="SAM" id="SignalP"/>
    </source>
</evidence>
<dbReference type="GO" id="GO:0009055">
    <property type="term" value="F:electron transfer activity"/>
    <property type="evidence" value="ECO:0007669"/>
    <property type="project" value="InterPro"/>
</dbReference>
<dbReference type="InterPro" id="IPR016024">
    <property type="entry name" value="ARM-type_fold"/>
</dbReference>
<dbReference type="SUPFAM" id="SSF50952">
    <property type="entry name" value="Soluble quinoprotein glucose dehydrogenase"/>
    <property type="match status" value="1"/>
</dbReference>
<dbReference type="GO" id="GO:0020037">
    <property type="term" value="F:heme binding"/>
    <property type="evidence" value="ECO:0007669"/>
    <property type="project" value="InterPro"/>
</dbReference>
<dbReference type="PANTHER" id="PTHR33546:SF1">
    <property type="entry name" value="LARGE, MULTIFUNCTIONAL SECRETED PROTEIN"/>
    <property type="match status" value="1"/>
</dbReference>
<keyword evidence="1 4" id="KW-0349">Heme</keyword>
<feature type="chain" id="PRO_5023022293" evidence="6">
    <location>
        <begin position="39"/>
        <end position="1308"/>
    </location>
</feature>
<dbReference type="GO" id="GO:0046872">
    <property type="term" value="F:metal ion binding"/>
    <property type="evidence" value="ECO:0007669"/>
    <property type="project" value="UniProtKB-KW"/>
</dbReference>
<dbReference type="InterPro" id="IPR009056">
    <property type="entry name" value="Cyt_c-like_dom"/>
</dbReference>
<sequence precursor="true">MDDLTPSICRKTRFGRIAMRIVTLLVAVTCCSASTSTAQEASRLWSPQIDVPTAGHSGAEVFYRKRFSLINPEKAELHLSAGDEYEIYLNSQLIARGQSWGTKTTLDVSEQIQAGINTIAAKVRYVDGSAPGLALRLRVKEENEIRYRSLVTNNTWKTYTRLVEDWQDSRFNDLAWLNAYEVAPARILSLGNSASVASKSSASNGKQVISLNQGAVEAVTDSTDETSDTTNSVEAGSEVVANTESRFSIDPEFQIDQILTDEETGSVVAMEYDEFGRIYLSQEGGPLLIADPALQPGDPNRVRTYCDEVSAVQGILPLNGKVYVTGDGPDGQALYLLGNKDGKVTILDTIVEFTGQPNEHGAHGIQLGNDGMLYVILGNATAAKGRIFGSSPFKHAYEGDLVPRFEDPNGQSVGVKSPGGTIIRSTLDGKRVEIVAGGIRNAYDLVFDSNGQLFFHDSDMETDRGTTWYRPTMIFDAVAGGDFGWRSGWAKFPMHFLDQVPPVVETGRGSPTGATLYQHINFPLRYQGAMFFADWSEGRILSMRTETRGAGVVGEVKTFATGKPMNICDLSVDPFGALCFCTGGRGTEGGVYRISWKGKVPDEMQDFDSDVARVIRQPQPGSAWGRQRIARLRRQIGKDWNESILGVATESRNPAEYRIRAMDLMVLYGPSPTPEFLEGMAEDSDPKVRTAVARMCGIVDNSDKLILALLADGNAMVRRKAAESALRQKTRPSIEALVPMLKSYDRNEALVARRLLERIPSFEWMGEILSTKEPRVFIQGAAALMIADPSLPNSYKVLARISKMMDGFVNDADFVDMLRVAELAMVRGNVDPSKIPAFSNRIATEFPSGNSLINQELVRLLAYMKNGRLEGRLETYLESKETADIDKLHVAMLMQTIGRTLPPNSKISIIKTLEELKAAAGADADMAYVRRGIREITATIDADQIPTILENGDQWTDAALATLFLLPRHLDSGTVRQIRNIDTAIKDREGQSIEHLRTGIVAVLAQSGDVDSMEYMREMWTQEPERRSEISLGLAQQPDGDNWGYLVSSIDSLDDMTGAEVLGQLVSVRRRPRDAKYYQSVISLGYRLREDGVSETVRLLEHWSGTNLPTEGKPWKSILNDWKQWYETNFPEGEPIITGDEVTGSSVSTGEMLDRLETTYGADPMRGQTVFQTANCAKCHRCSGTGNAIGPELTNLASRFSTREMLEAIVNPNAHVADRYRASVLQLADGRQVEGMTAKDTDESIVVLLANGDRVRFESDEVEDMKAVAASPMPVGSIDDLTPQQVSDLLSFMGDVSRTASAESTTLK</sequence>
<keyword evidence="6" id="KW-0732">Signal</keyword>
<protein>
    <submittedName>
        <fullName evidence="8">Cytochrome c</fullName>
    </submittedName>
</protein>
<dbReference type="Gene3D" id="2.120.10.30">
    <property type="entry name" value="TolB, C-terminal domain"/>
    <property type="match status" value="1"/>
</dbReference>
<dbReference type="InterPro" id="IPR013427">
    <property type="entry name" value="Haem-bd_dom_put"/>
</dbReference>
<reference evidence="8 9" key="1">
    <citation type="submission" date="2019-08" db="EMBL/GenBank/DDBJ databases">
        <title>Deep-cultivation of Planctomycetes and their phenomic and genomic characterization uncovers novel biology.</title>
        <authorList>
            <person name="Wiegand S."/>
            <person name="Jogler M."/>
            <person name="Boedeker C."/>
            <person name="Pinto D."/>
            <person name="Vollmers J."/>
            <person name="Rivas-Marin E."/>
            <person name="Kohn T."/>
            <person name="Peeters S.H."/>
            <person name="Heuer A."/>
            <person name="Rast P."/>
            <person name="Oberbeckmann S."/>
            <person name="Bunk B."/>
            <person name="Jeske O."/>
            <person name="Meyerdierks A."/>
            <person name="Storesund J.E."/>
            <person name="Kallscheuer N."/>
            <person name="Luecker S."/>
            <person name="Lage O.M."/>
            <person name="Pohl T."/>
            <person name="Merkel B.J."/>
            <person name="Hornburger P."/>
            <person name="Mueller R.-W."/>
            <person name="Bruemmer F."/>
            <person name="Labrenz M."/>
            <person name="Spormann A.M."/>
            <person name="Op den Camp H."/>
            <person name="Overmann J."/>
            <person name="Amann R."/>
            <person name="Jetten M.S.M."/>
            <person name="Mascher T."/>
            <person name="Medema M.H."/>
            <person name="Devos D.P."/>
            <person name="Kaster A.-K."/>
            <person name="Ovreas L."/>
            <person name="Rohde M."/>
            <person name="Galperin M.Y."/>
            <person name="Jogler C."/>
        </authorList>
    </citation>
    <scope>NUCLEOTIDE SEQUENCE [LARGE SCALE GENOMIC DNA]</scope>
    <source>
        <strain evidence="8 9">FC18</strain>
    </source>
</reference>
<dbReference type="SUPFAM" id="SSF48371">
    <property type="entry name" value="ARM repeat"/>
    <property type="match status" value="1"/>
</dbReference>
<dbReference type="InterPro" id="IPR011041">
    <property type="entry name" value="Quinoprot_gluc/sorb_DH_b-prop"/>
</dbReference>
<dbReference type="SUPFAM" id="SSF46626">
    <property type="entry name" value="Cytochrome c"/>
    <property type="match status" value="1"/>
</dbReference>
<feature type="domain" description="Cytochrome c" evidence="7">
    <location>
        <begin position="1162"/>
        <end position="1297"/>
    </location>
</feature>
<evidence type="ECO:0000256" key="5">
    <source>
        <dbReference type="SAM" id="MobiDB-lite"/>
    </source>
</evidence>
<dbReference type="PANTHER" id="PTHR33546">
    <property type="entry name" value="LARGE, MULTIFUNCTIONAL SECRETED PROTEIN-RELATED"/>
    <property type="match status" value="1"/>
</dbReference>
<dbReference type="PROSITE" id="PS51007">
    <property type="entry name" value="CYTC"/>
    <property type="match status" value="1"/>
</dbReference>
<keyword evidence="9" id="KW-1185">Reference proteome</keyword>
<dbReference type="Proteomes" id="UP000322214">
    <property type="component" value="Chromosome"/>
</dbReference>
<dbReference type="SUPFAM" id="SSF49785">
    <property type="entry name" value="Galactose-binding domain-like"/>
    <property type="match status" value="1"/>
</dbReference>
<dbReference type="RefSeq" id="WP_084417157.1">
    <property type="nucleotide sequence ID" value="NZ_CP042912.1"/>
</dbReference>
<dbReference type="Gene3D" id="1.10.760.10">
    <property type="entry name" value="Cytochrome c-like domain"/>
    <property type="match status" value="1"/>
</dbReference>
<accession>A0A5B9PBT4</accession>
<evidence type="ECO:0000313" key="9">
    <source>
        <dbReference type="Proteomes" id="UP000322214"/>
    </source>
</evidence>
<dbReference type="Gene3D" id="1.25.10.10">
    <property type="entry name" value="Leucine-rich Repeat Variant"/>
    <property type="match status" value="1"/>
</dbReference>
<dbReference type="InterPro" id="IPR011042">
    <property type="entry name" value="6-blade_b-propeller_TolB-like"/>
</dbReference>